<dbReference type="InterPro" id="IPR017871">
    <property type="entry name" value="ABC_transporter-like_CS"/>
</dbReference>
<evidence type="ECO:0000256" key="1">
    <source>
        <dbReference type="ARBA" id="ARBA00004651"/>
    </source>
</evidence>
<keyword evidence="3" id="KW-1003">Cell membrane</keyword>
<proteinExistence type="predicted"/>
<keyword evidence="8 10" id="KW-0472">Membrane</keyword>
<evidence type="ECO:0000256" key="8">
    <source>
        <dbReference type="ARBA" id="ARBA00023136"/>
    </source>
</evidence>
<feature type="transmembrane region" description="Helical" evidence="10">
    <location>
        <begin position="86"/>
        <end position="112"/>
    </location>
</feature>
<dbReference type="Proteomes" id="UP000605259">
    <property type="component" value="Unassembled WGS sequence"/>
</dbReference>
<dbReference type="FunFam" id="3.40.50.300:FF:000287">
    <property type="entry name" value="Multidrug ABC transporter ATP-binding protein"/>
    <property type="match status" value="1"/>
</dbReference>
<dbReference type="InterPro" id="IPR027417">
    <property type="entry name" value="P-loop_NTPase"/>
</dbReference>
<comment type="caution">
    <text evidence="13">The sequence shown here is derived from an EMBL/GenBank/DDBJ whole genome shotgun (WGS) entry which is preliminary data.</text>
</comment>
<dbReference type="PROSITE" id="PS50893">
    <property type="entry name" value="ABC_TRANSPORTER_2"/>
    <property type="match status" value="1"/>
</dbReference>
<evidence type="ECO:0000256" key="6">
    <source>
        <dbReference type="ARBA" id="ARBA00022840"/>
    </source>
</evidence>
<evidence type="ECO:0000256" key="4">
    <source>
        <dbReference type="ARBA" id="ARBA00022692"/>
    </source>
</evidence>
<dbReference type="PANTHER" id="PTHR43394:SF1">
    <property type="entry name" value="ATP-BINDING CASSETTE SUB-FAMILY B MEMBER 10, MITOCHONDRIAL"/>
    <property type="match status" value="1"/>
</dbReference>
<dbReference type="FunFam" id="1.20.1560.10:FF:000011">
    <property type="entry name" value="Multidrug ABC transporter ATP-binding protein"/>
    <property type="match status" value="1"/>
</dbReference>
<dbReference type="GO" id="GO:0016887">
    <property type="term" value="F:ATP hydrolysis activity"/>
    <property type="evidence" value="ECO:0007669"/>
    <property type="project" value="InterPro"/>
</dbReference>
<dbReference type="Gene3D" id="3.40.50.300">
    <property type="entry name" value="P-loop containing nucleotide triphosphate hydrolases"/>
    <property type="match status" value="1"/>
</dbReference>
<dbReference type="GO" id="GO:0015421">
    <property type="term" value="F:ABC-type oligopeptide transporter activity"/>
    <property type="evidence" value="ECO:0007669"/>
    <property type="project" value="TreeGrafter"/>
</dbReference>
<protein>
    <submittedName>
        <fullName evidence="13">Multidrug ABC transporter ATP-binding protein</fullName>
    </submittedName>
</protein>
<dbReference type="Pfam" id="PF00005">
    <property type="entry name" value="ABC_tran"/>
    <property type="match status" value="1"/>
</dbReference>
<dbReference type="PANTHER" id="PTHR43394">
    <property type="entry name" value="ATP-DEPENDENT PERMEASE MDL1, MITOCHONDRIAL"/>
    <property type="match status" value="1"/>
</dbReference>
<keyword evidence="4 10" id="KW-0812">Transmembrane</keyword>
<comment type="subcellular location">
    <subcellularLocation>
        <location evidence="1">Cell membrane</location>
        <topology evidence="1">Multi-pass membrane protein</topology>
    </subcellularLocation>
</comment>
<dbReference type="Gene3D" id="1.20.1560.10">
    <property type="entry name" value="ABC transporter type 1, transmembrane domain"/>
    <property type="match status" value="1"/>
</dbReference>
<dbReference type="InterPro" id="IPR003593">
    <property type="entry name" value="AAA+_ATPase"/>
</dbReference>
<evidence type="ECO:0000313" key="14">
    <source>
        <dbReference type="Proteomes" id="UP000605259"/>
    </source>
</evidence>
<evidence type="ECO:0000256" key="5">
    <source>
        <dbReference type="ARBA" id="ARBA00022741"/>
    </source>
</evidence>
<evidence type="ECO:0000256" key="3">
    <source>
        <dbReference type="ARBA" id="ARBA00022475"/>
    </source>
</evidence>
<dbReference type="CDD" id="cd18547">
    <property type="entry name" value="ABC_6TM_Tm288_like"/>
    <property type="match status" value="1"/>
</dbReference>
<dbReference type="InterPro" id="IPR003439">
    <property type="entry name" value="ABC_transporter-like_ATP-bd"/>
</dbReference>
<name>A0A917ER77_9BACI</name>
<evidence type="ECO:0000256" key="7">
    <source>
        <dbReference type="ARBA" id="ARBA00022989"/>
    </source>
</evidence>
<dbReference type="CDD" id="cd03254">
    <property type="entry name" value="ABCC_Glucan_exporter_like"/>
    <property type="match status" value="1"/>
</dbReference>
<dbReference type="InterPro" id="IPR011527">
    <property type="entry name" value="ABC1_TM_dom"/>
</dbReference>
<keyword evidence="7 10" id="KW-1133">Transmembrane helix</keyword>
<keyword evidence="6 13" id="KW-0067">ATP-binding</keyword>
<accession>A0A917ER77</accession>
<dbReference type="SUPFAM" id="SSF90123">
    <property type="entry name" value="ABC transporter transmembrane region"/>
    <property type="match status" value="1"/>
</dbReference>
<evidence type="ECO:0000256" key="2">
    <source>
        <dbReference type="ARBA" id="ARBA00022448"/>
    </source>
</evidence>
<dbReference type="SUPFAM" id="SSF52540">
    <property type="entry name" value="P-loop containing nucleoside triphosphate hydrolases"/>
    <property type="match status" value="1"/>
</dbReference>
<feature type="region of interest" description="Disordered" evidence="9">
    <location>
        <begin position="1"/>
        <end position="26"/>
    </location>
</feature>
<dbReference type="GO" id="GO:0005524">
    <property type="term" value="F:ATP binding"/>
    <property type="evidence" value="ECO:0007669"/>
    <property type="project" value="UniProtKB-KW"/>
</dbReference>
<evidence type="ECO:0000256" key="9">
    <source>
        <dbReference type="SAM" id="MobiDB-lite"/>
    </source>
</evidence>
<dbReference type="EMBL" id="BMFK01000001">
    <property type="protein sequence ID" value="GGE69149.1"/>
    <property type="molecule type" value="Genomic_DNA"/>
</dbReference>
<dbReference type="PROSITE" id="PS50929">
    <property type="entry name" value="ABC_TM1F"/>
    <property type="match status" value="1"/>
</dbReference>
<dbReference type="GO" id="GO:0005886">
    <property type="term" value="C:plasma membrane"/>
    <property type="evidence" value="ECO:0007669"/>
    <property type="project" value="UniProtKB-SubCell"/>
</dbReference>
<evidence type="ECO:0000259" key="11">
    <source>
        <dbReference type="PROSITE" id="PS50893"/>
    </source>
</evidence>
<reference evidence="13" key="1">
    <citation type="journal article" date="2014" name="Int. J. Syst. Evol. Microbiol.">
        <title>Complete genome sequence of Corynebacterium casei LMG S-19264T (=DSM 44701T), isolated from a smear-ripened cheese.</title>
        <authorList>
            <consortium name="US DOE Joint Genome Institute (JGI-PGF)"/>
            <person name="Walter F."/>
            <person name="Albersmeier A."/>
            <person name="Kalinowski J."/>
            <person name="Ruckert C."/>
        </authorList>
    </citation>
    <scope>NUCLEOTIDE SEQUENCE</scope>
    <source>
        <strain evidence="13">CGMCC 1.12698</strain>
    </source>
</reference>
<dbReference type="InterPro" id="IPR039421">
    <property type="entry name" value="Type_1_exporter"/>
</dbReference>
<gene>
    <name evidence="13" type="ORF">GCM10007140_19020</name>
</gene>
<dbReference type="AlphaFoldDB" id="A0A917ER77"/>
<keyword evidence="2" id="KW-0813">Transport</keyword>
<dbReference type="SMART" id="SM00382">
    <property type="entry name" value="AAA"/>
    <property type="match status" value="1"/>
</dbReference>
<sequence length="600" mass="67143">MANQNRTHQMFGRVGRPGAPAEKPKNAKETVKRIWQYMGRQRLPLVMAIVLVIITTLLSLFGPYMIGIIIDEHIIPRDVEGTIRMALILCAIYVVTALLSWLQTFIMVNVALRTIKTIRQDAFEKLHTLSVRFFDQRPHGELMSRVTNDIDSLNNALSQSVLQVISSLLTFVGVIIAMVSLNITLAAVSLFVVPLMVFATKRIIQHSSSSFVKRQRDLGELNGFVEEAINGAEISTLYSKEKDMVEKFRTINEELRQSSMRADTFSSFIPPTMNFLNNVGIGLVVGVGAFMVLNEWATVGIVAAFMNYSRQFARPLSQFAVLLNTIQSAVAGGERVFEILDEVPELKDKKGAIEVDMFKGEVEFNRVNFGYSEEKQILKNIHLHAKQGDTVALVGHTGSGKTTIINLLTRFYDVSNGEISIDGRNIKDYKIHNLRSKIGVVLQDTYLFSGTIMDNIRYGRLDATDEEVIAAAKTAWAHSFIKHLPDKYYTEIASEGTNLSQGQRQLIAISRAILANTDILILDEATSNIDTRTELHIQRGLNNLMKGKTSFVIAHRLKTIENADQILVIDGGEVIERGNHDTLMDSRGYYYGLYTSQFGI</sequence>
<keyword evidence="14" id="KW-1185">Reference proteome</keyword>
<dbReference type="InterPro" id="IPR036640">
    <property type="entry name" value="ABC1_TM_sf"/>
</dbReference>
<organism evidence="13 14">
    <name type="scientific">Priestia taiwanensis</name>
    <dbReference type="NCBI Taxonomy" id="1347902"/>
    <lineage>
        <taxon>Bacteria</taxon>
        <taxon>Bacillati</taxon>
        <taxon>Bacillota</taxon>
        <taxon>Bacilli</taxon>
        <taxon>Bacillales</taxon>
        <taxon>Bacillaceae</taxon>
        <taxon>Priestia</taxon>
    </lineage>
</organism>
<feature type="domain" description="ABC transporter" evidence="11">
    <location>
        <begin position="362"/>
        <end position="596"/>
    </location>
</feature>
<evidence type="ECO:0000259" key="12">
    <source>
        <dbReference type="PROSITE" id="PS50929"/>
    </source>
</evidence>
<dbReference type="Pfam" id="PF00664">
    <property type="entry name" value="ABC_membrane"/>
    <property type="match status" value="1"/>
</dbReference>
<reference evidence="13" key="2">
    <citation type="submission" date="2020-09" db="EMBL/GenBank/DDBJ databases">
        <authorList>
            <person name="Sun Q."/>
            <person name="Zhou Y."/>
        </authorList>
    </citation>
    <scope>NUCLEOTIDE SEQUENCE</scope>
    <source>
        <strain evidence="13">CGMCC 1.12698</strain>
    </source>
</reference>
<evidence type="ECO:0000313" key="13">
    <source>
        <dbReference type="EMBL" id="GGE69149.1"/>
    </source>
</evidence>
<keyword evidence="5" id="KW-0547">Nucleotide-binding</keyword>
<evidence type="ECO:0000256" key="10">
    <source>
        <dbReference type="SAM" id="Phobius"/>
    </source>
</evidence>
<feature type="transmembrane region" description="Helical" evidence="10">
    <location>
        <begin position="43"/>
        <end position="66"/>
    </location>
</feature>
<dbReference type="PROSITE" id="PS00211">
    <property type="entry name" value="ABC_TRANSPORTER_1"/>
    <property type="match status" value="1"/>
</dbReference>
<feature type="domain" description="ABC transmembrane type-1" evidence="12">
    <location>
        <begin position="46"/>
        <end position="328"/>
    </location>
</feature>